<dbReference type="PANTHER" id="PTHR43539">
    <property type="entry name" value="FLAVIN-BINDING MONOOXYGENASE-LIKE PROTEIN (AFU_ORTHOLOGUE AFUA_4G09220)"/>
    <property type="match status" value="1"/>
</dbReference>
<dbReference type="SUPFAM" id="SSF51905">
    <property type="entry name" value="FAD/NAD(P)-binding domain"/>
    <property type="match status" value="1"/>
</dbReference>
<feature type="region of interest" description="Disordered" evidence="2">
    <location>
        <begin position="149"/>
        <end position="172"/>
    </location>
</feature>
<reference evidence="3 4" key="1">
    <citation type="journal article" date="2013" name="Genome Announc.">
        <title>Draft Genome Sequence of a Benzothiophene-Desulfurizing Bacterium, Gordona terrae Strain C-6.</title>
        <authorList>
            <person name="Wang W."/>
            <person name="Ma T."/>
            <person name="Ren Y."/>
            <person name="Li G."/>
        </authorList>
    </citation>
    <scope>NUCLEOTIDE SEQUENCE [LARGE SCALE GENOMIC DNA]</scope>
    <source>
        <strain evidence="3 4">C-6</strain>
    </source>
</reference>
<organism evidence="3 4">
    <name type="scientific">Gordonia terrae C-6</name>
    <dbReference type="NCBI Taxonomy" id="1316928"/>
    <lineage>
        <taxon>Bacteria</taxon>
        <taxon>Bacillati</taxon>
        <taxon>Actinomycetota</taxon>
        <taxon>Actinomycetes</taxon>
        <taxon>Mycobacteriales</taxon>
        <taxon>Gordoniaceae</taxon>
        <taxon>Gordonia</taxon>
    </lineage>
</organism>
<dbReference type="GO" id="GO:0004497">
    <property type="term" value="F:monooxygenase activity"/>
    <property type="evidence" value="ECO:0007669"/>
    <property type="project" value="TreeGrafter"/>
</dbReference>
<dbReference type="PANTHER" id="PTHR43539:SF68">
    <property type="entry name" value="FLAVIN-BINDING MONOOXYGENASE-LIKE PROTEIN (AFU_ORTHOLOGUE AFUA_4G09220)"/>
    <property type="match status" value="1"/>
</dbReference>
<evidence type="ECO:0000313" key="3">
    <source>
        <dbReference type="EMBL" id="EON30856.1"/>
    </source>
</evidence>
<dbReference type="AlphaFoldDB" id="R7Y495"/>
<dbReference type="SUPFAM" id="SSF54427">
    <property type="entry name" value="NTF2-like"/>
    <property type="match status" value="1"/>
</dbReference>
<dbReference type="PRINTS" id="PR00411">
    <property type="entry name" value="PNDRDTASEI"/>
</dbReference>
<evidence type="ECO:0000256" key="1">
    <source>
        <dbReference type="ARBA" id="ARBA00023002"/>
    </source>
</evidence>
<dbReference type="PATRIC" id="fig|1316928.3.peg.4184"/>
<dbReference type="GO" id="GO:0050660">
    <property type="term" value="F:flavin adenine dinucleotide binding"/>
    <property type="evidence" value="ECO:0007669"/>
    <property type="project" value="TreeGrafter"/>
</dbReference>
<accession>R7Y495</accession>
<protein>
    <submittedName>
        <fullName evidence="3">Putative flavoprotein involved in K+ transport</fullName>
    </submittedName>
</protein>
<dbReference type="Pfam" id="PF13738">
    <property type="entry name" value="Pyr_redox_3"/>
    <property type="match status" value="1"/>
</dbReference>
<keyword evidence="1" id="KW-0560">Oxidoreductase</keyword>
<name>R7Y495_9ACTN</name>
<dbReference type="Gene3D" id="3.50.50.60">
    <property type="entry name" value="FAD/NAD(P)-binding domain"/>
    <property type="match status" value="2"/>
</dbReference>
<dbReference type="InterPro" id="IPR050982">
    <property type="entry name" value="Auxin_biosynth/cation_transpt"/>
</dbReference>
<evidence type="ECO:0000256" key="2">
    <source>
        <dbReference type="SAM" id="MobiDB-lite"/>
    </source>
</evidence>
<comment type="caution">
    <text evidence="3">The sequence shown here is derived from an EMBL/GenBank/DDBJ whole genome shotgun (WGS) entry which is preliminary data.</text>
</comment>
<dbReference type="EMBL" id="AQPW01000038">
    <property type="protein sequence ID" value="EON30856.1"/>
    <property type="molecule type" value="Genomic_DNA"/>
</dbReference>
<sequence length="622" mass="68665">MTQTLEPVVTLDRTPQQRIETWLREFESALGALDIARATNAFLTDSYWRDLTAFTWNIKTVEGHEQIADMLTARLADTRPSNFTTTEPATDDGDGVVSAFIAFETAVGRCEGHLRIRRSVDGPDVGGEDVGGEDKAWTLLTTMQELKGHEEPAGPNRPLGAVHGSDPDTRSWAEKKADEDLALGRTTQPYVLVIGGGQGGIALGARLRQLGVPAIVVDRHERPGDQWRKRYKSLCLHDPVWYDHLPYLPFPSNWPVFAPKDKIGDWLEFYTRVMEVPYWSKTTCLSAAYDDAEARWTVEVDRDGERLTLHPTQLVLATGMSGKPAVPSVPGQDVFDGEQHHSSAHPGPDGYVGKKVVVIGSNNSAHDICKALVDNGVDATMVQRSSTHIVKSDSLRSIALGSLYSEEAVASGMTTKKADLTFASLPYRIMHQFQVPVYDQIREQDKDFYDRLEAAGFRLDFGDDDSGLFMKYLRRGSGYYIDVGASELIADGTIKLVHGQLDHLTANAVVLADGTEIEADVVVYATGYGSMNGWAADLMGQEVADRVGKVWGLGSETTKDPGPWEGEQRNMWKPTQQPGLWFHGGNLHQSRHYSLYLALQLKARYEGIPTPVYGLADVHHLS</sequence>
<gene>
    <name evidence="3" type="ORF">GTC6_20700</name>
</gene>
<proteinExistence type="predicted"/>
<dbReference type="InterPro" id="IPR036188">
    <property type="entry name" value="FAD/NAD-bd_sf"/>
</dbReference>
<dbReference type="RefSeq" id="WP_010844521.1">
    <property type="nucleotide sequence ID" value="NZ_AQPW01000038.1"/>
</dbReference>
<dbReference type="Proteomes" id="UP000013569">
    <property type="component" value="Unassembled WGS sequence"/>
</dbReference>
<dbReference type="OrthoDB" id="9808049at2"/>
<dbReference type="InterPro" id="IPR032710">
    <property type="entry name" value="NTF2-like_dom_sf"/>
</dbReference>
<evidence type="ECO:0000313" key="4">
    <source>
        <dbReference type="Proteomes" id="UP000013569"/>
    </source>
</evidence>